<proteinExistence type="predicted"/>
<evidence type="ECO:0000256" key="1">
    <source>
        <dbReference type="SAM" id="MobiDB-lite"/>
    </source>
</evidence>
<comment type="caution">
    <text evidence="2">The sequence shown here is derived from an EMBL/GenBank/DDBJ whole genome shotgun (WGS) entry which is preliminary data.</text>
</comment>
<keyword evidence="3" id="KW-1185">Reference proteome</keyword>
<organism evidence="2 3">
    <name type="scientific">Popillia japonica</name>
    <name type="common">Japanese beetle</name>
    <dbReference type="NCBI Taxonomy" id="7064"/>
    <lineage>
        <taxon>Eukaryota</taxon>
        <taxon>Metazoa</taxon>
        <taxon>Ecdysozoa</taxon>
        <taxon>Arthropoda</taxon>
        <taxon>Hexapoda</taxon>
        <taxon>Insecta</taxon>
        <taxon>Pterygota</taxon>
        <taxon>Neoptera</taxon>
        <taxon>Endopterygota</taxon>
        <taxon>Coleoptera</taxon>
        <taxon>Polyphaga</taxon>
        <taxon>Scarabaeiformia</taxon>
        <taxon>Scarabaeidae</taxon>
        <taxon>Rutelinae</taxon>
        <taxon>Popillia</taxon>
    </lineage>
</organism>
<name>A0AAW1IE35_POPJA</name>
<accession>A0AAW1IE35</accession>
<dbReference type="Proteomes" id="UP001458880">
    <property type="component" value="Unassembled WGS sequence"/>
</dbReference>
<feature type="region of interest" description="Disordered" evidence="1">
    <location>
        <begin position="244"/>
        <end position="295"/>
    </location>
</feature>
<evidence type="ECO:0000313" key="2">
    <source>
        <dbReference type="EMBL" id="KAK9687617.1"/>
    </source>
</evidence>
<gene>
    <name evidence="2" type="ORF">QE152_g36153</name>
</gene>
<feature type="compositionally biased region" description="Basic residues" evidence="1">
    <location>
        <begin position="247"/>
        <end position="260"/>
    </location>
</feature>
<dbReference type="AlphaFoldDB" id="A0AAW1IE35"/>
<protein>
    <submittedName>
        <fullName evidence="2">Uncharacterized protein</fullName>
    </submittedName>
</protein>
<reference evidence="2 3" key="1">
    <citation type="journal article" date="2024" name="BMC Genomics">
        <title>De novo assembly and annotation of Popillia japonica's genome with initial clues to its potential as an invasive pest.</title>
        <authorList>
            <person name="Cucini C."/>
            <person name="Boschi S."/>
            <person name="Funari R."/>
            <person name="Cardaioli E."/>
            <person name="Iannotti N."/>
            <person name="Marturano G."/>
            <person name="Paoli F."/>
            <person name="Bruttini M."/>
            <person name="Carapelli A."/>
            <person name="Frati F."/>
            <person name="Nardi F."/>
        </authorList>
    </citation>
    <scope>NUCLEOTIDE SEQUENCE [LARGE SCALE GENOMIC DNA]</scope>
    <source>
        <strain evidence="2">DMR45628</strain>
    </source>
</reference>
<dbReference type="EMBL" id="JASPKY010000632">
    <property type="protein sequence ID" value="KAK9687617.1"/>
    <property type="molecule type" value="Genomic_DNA"/>
</dbReference>
<sequence>MYNRPYISETATAYHENLYNTVPARFGNNNILVNHGQHRNVYDSTTKPFFVLSQQPQPPQFNWGTPINNQCNCPQPTQVVTQRHVVPQGVTYTFQPAAQNYALRNFPNQNNCSNQSSLANAFCQPPTTLQQQIALNQLQKQALEAMLLHEQFRQNPFRLQFHMDGQTNTDELRKLPDICLSKKSILSQQNETEPEKLPEQLFPDSVKRKQFVLEPVFEDKSVQYSPSQESVEIQTNPIKHCLCVASRQKHKNKKGSPKRSRQVDEDSSESDGSSSSKSEESEDHSDNAEGGARLP</sequence>
<evidence type="ECO:0000313" key="3">
    <source>
        <dbReference type="Proteomes" id="UP001458880"/>
    </source>
</evidence>